<name>A0A0R2EET8_9LACO</name>
<evidence type="ECO:0000313" key="2">
    <source>
        <dbReference type="Proteomes" id="UP000050898"/>
    </source>
</evidence>
<sequence>MPSHSYGNGTEKSMVNHVDLAYQIKQVEDALKAVEDPRYSFILNEYIINKRYSVEDCCHMWGVSRSKFNYMKNKALEKFVGGYTGEKSTGYKG</sequence>
<keyword evidence="2" id="KW-1185">Reference proteome</keyword>
<accession>A0A0R2EET8</accession>
<dbReference type="AlphaFoldDB" id="A0A0R2EET8"/>
<comment type="caution">
    <text evidence="1">The sequence shown here is derived from an EMBL/GenBank/DDBJ whole genome shotgun (WGS) entry which is preliminary data.</text>
</comment>
<reference evidence="1 2" key="1">
    <citation type="journal article" date="2015" name="Genome Announc.">
        <title>Expanding the biotechnology potential of lactobacilli through comparative genomics of 213 strains and associated genera.</title>
        <authorList>
            <person name="Sun Z."/>
            <person name="Harris H.M."/>
            <person name="McCann A."/>
            <person name="Guo C."/>
            <person name="Argimon S."/>
            <person name="Zhang W."/>
            <person name="Yang X."/>
            <person name="Jeffery I.B."/>
            <person name="Cooney J.C."/>
            <person name="Kagawa T.F."/>
            <person name="Liu W."/>
            <person name="Song Y."/>
            <person name="Salvetti E."/>
            <person name="Wrobel A."/>
            <person name="Rasinkangas P."/>
            <person name="Parkhill J."/>
            <person name="Rea M.C."/>
            <person name="O'Sullivan O."/>
            <person name="Ritari J."/>
            <person name="Douillard F.P."/>
            <person name="Paul Ross R."/>
            <person name="Yang R."/>
            <person name="Briner A.E."/>
            <person name="Felis G.E."/>
            <person name="de Vos W.M."/>
            <person name="Barrangou R."/>
            <person name="Klaenhammer T.R."/>
            <person name="Caufield P.W."/>
            <person name="Cui Y."/>
            <person name="Zhang H."/>
            <person name="O'Toole P.W."/>
        </authorList>
    </citation>
    <scope>NUCLEOTIDE SEQUENCE [LARGE SCALE GENOMIC DNA]</scope>
    <source>
        <strain evidence="1 2">DSM 20444</strain>
    </source>
</reference>
<dbReference type="PATRIC" id="fig|1046596.6.peg.9"/>
<dbReference type="EMBL" id="AYYH01000001">
    <property type="protein sequence ID" value="KRN11479.1"/>
    <property type="molecule type" value="Genomic_DNA"/>
</dbReference>
<evidence type="ECO:0000313" key="1">
    <source>
        <dbReference type="EMBL" id="KRN11479.1"/>
    </source>
</evidence>
<dbReference type="Proteomes" id="UP000050898">
    <property type="component" value="Unassembled WGS sequence"/>
</dbReference>
<gene>
    <name evidence="1" type="ORF">FD00_GL000009</name>
</gene>
<protein>
    <submittedName>
        <fullName evidence="1">Prophage protein</fullName>
    </submittedName>
</protein>
<proteinExistence type="predicted"/>
<organism evidence="1 2">
    <name type="scientific">Liquorilactobacillus mali KCTC 3596 = DSM 20444</name>
    <dbReference type="NCBI Taxonomy" id="1046596"/>
    <lineage>
        <taxon>Bacteria</taxon>
        <taxon>Bacillati</taxon>
        <taxon>Bacillota</taxon>
        <taxon>Bacilli</taxon>
        <taxon>Lactobacillales</taxon>
        <taxon>Lactobacillaceae</taxon>
        <taxon>Liquorilactobacillus</taxon>
    </lineage>
</organism>